<dbReference type="GO" id="GO:0051537">
    <property type="term" value="F:2 iron, 2 sulfur cluster binding"/>
    <property type="evidence" value="ECO:0007669"/>
    <property type="project" value="InterPro"/>
</dbReference>
<evidence type="ECO:0000313" key="2">
    <source>
        <dbReference type="EMBL" id="GFE18991.1"/>
    </source>
</evidence>
<gene>
    <name evidence="2" type="ORF">Sgleb_70380</name>
</gene>
<dbReference type="Proteomes" id="UP000430079">
    <property type="component" value="Unassembled WGS sequence"/>
</dbReference>
<protein>
    <recommendedName>
        <fullName evidence="1">Ferric siderophore reductase C-terminal domain-containing protein</fullName>
    </recommendedName>
</protein>
<proteinExistence type="predicted"/>
<dbReference type="RefSeq" id="WP_190141256.1">
    <property type="nucleotide sequence ID" value="NZ_BLIO01000001.1"/>
</dbReference>
<evidence type="ECO:0000259" key="1">
    <source>
        <dbReference type="Pfam" id="PF11575"/>
    </source>
</evidence>
<sequence length="278" mass="28630">MTDPAAAPTPHLAALGPFCAFETHPEGSELTAPWRQLSELTEEGNGVLRERVASVRASLAANYGRPPEAVEYRVAASVAHLGLMARVISPALGLATLHGLPSRPLTLGDLRWASSLSGAFRLSLPREAVTPAAAEGVQHGYGPGSDTRPVSALAEDLLAGPVHDLVAAFAPFSVSRHILWGNVASAVNGAATGITAAAPSLAHPAHAAALTFLQHPQLRNTHTLSPHNARFTRRSCCLIYRAAPGGTGALCGDCVLLRGRGGGGRVGDGRGGRGRGGR</sequence>
<comment type="caution">
    <text evidence="2">The sequence shown here is derived from an EMBL/GenBank/DDBJ whole genome shotgun (WGS) entry which is preliminary data.</text>
</comment>
<dbReference type="Pfam" id="PF11575">
    <property type="entry name" value="FhuF_C"/>
    <property type="match status" value="1"/>
</dbReference>
<keyword evidence="3" id="KW-1185">Reference proteome</keyword>
<feature type="domain" description="Ferric siderophore reductase C-terminal" evidence="1">
    <location>
        <begin position="233"/>
        <end position="256"/>
    </location>
</feature>
<name>A0A640T948_9ACTN</name>
<dbReference type="EMBL" id="BLIO01000001">
    <property type="protein sequence ID" value="GFE18991.1"/>
    <property type="molecule type" value="Genomic_DNA"/>
</dbReference>
<organism evidence="2 3">
    <name type="scientific">Streptomyces glebosus</name>
    <dbReference type="NCBI Taxonomy" id="249580"/>
    <lineage>
        <taxon>Bacteria</taxon>
        <taxon>Bacillati</taxon>
        <taxon>Actinomycetota</taxon>
        <taxon>Actinomycetes</taxon>
        <taxon>Kitasatosporales</taxon>
        <taxon>Streptomycetaceae</taxon>
        <taxon>Streptomyces</taxon>
    </lineage>
</organism>
<accession>A0A640T948</accession>
<evidence type="ECO:0000313" key="3">
    <source>
        <dbReference type="Proteomes" id="UP000430079"/>
    </source>
</evidence>
<reference evidence="2 3" key="1">
    <citation type="submission" date="2019-12" db="EMBL/GenBank/DDBJ databases">
        <title>Whole genome shotgun sequence of Streptomyces hygroscopicus subsp. glebosus NBRC 13786.</title>
        <authorList>
            <person name="Ichikawa N."/>
            <person name="Kimura A."/>
            <person name="Kitahashi Y."/>
            <person name="Komaki H."/>
            <person name="Tamura T."/>
        </authorList>
    </citation>
    <scope>NUCLEOTIDE SEQUENCE [LARGE SCALE GENOMIC DNA]</scope>
    <source>
        <strain evidence="2 3">NBRC 13786</strain>
    </source>
</reference>
<dbReference type="InterPro" id="IPR024726">
    <property type="entry name" value="FhuF_C"/>
</dbReference>
<dbReference type="AlphaFoldDB" id="A0A640T948"/>